<gene>
    <name evidence="1" type="ORF">DM39_2726</name>
</gene>
<dbReference type="KEGG" id="bcen:DM39_2726"/>
<keyword evidence="2" id="KW-1185">Reference proteome</keyword>
<dbReference type="EMBL" id="CP007783">
    <property type="protein sequence ID" value="AIO33865.1"/>
    <property type="molecule type" value="Genomic_DNA"/>
</dbReference>
<sequence length="256" mass="28984">MNFSKAQRRKRAELHFFERTQELLTCWPHGPVDATGEEPDILVDGVAGRYGVEVTELLRGEVRAVEETRRLICEKARKQFLRNVNADCLDVKVIFRKHAALNQRDQDAAAIGLVEIVHSGITSIPSGVFAVRLEEGADFESDLFTSVWLHHHPNYPRARWQPVGAWWVPVASPADVQAVIDKKERKIAAYRDRVKDVWLLIVLHGFSGSASWSVHDSVFEHHFCTSFDGVVLLDYAMNKADMLKIKGDDECGLRLV</sequence>
<dbReference type="AlphaFoldDB" id="A0AAN0RU95"/>
<protein>
    <submittedName>
        <fullName evidence="1">Uncharacterized protein</fullName>
    </submittedName>
</protein>
<dbReference type="Proteomes" id="UP000029413">
    <property type="component" value="Chromosome 1"/>
</dbReference>
<evidence type="ECO:0000313" key="1">
    <source>
        <dbReference type="EMBL" id="AIO33865.1"/>
    </source>
</evidence>
<organism evidence="1 2">
    <name type="scientific">Burkholderia cenocepacia</name>
    <dbReference type="NCBI Taxonomy" id="95486"/>
    <lineage>
        <taxon>Bacteria</taxon>
        <taxon>Pseudomonadati</taxon>
        <taxon>Pseudomonadota</taxon>
        <taxon>Betaproteobacteria</taxon>
        <taxon>Burkholderiales</taxon>
        <taxon>Burkholderiaceae</taxon>
        <taxon>Burkholderia</taxon>
        <taxon>Burkholderia cepacia complex</taxon>
    </lineage>
</organism>
<accession>A0AAN0RU95</accession>
<reference evidence="1 2" key="1">
    <citation type="submission" date="2014-05" db="EMBL/GenBank/DDBJ databases">
        <authorList>
            <person name="Bishop-Lilly K.A."/>
            <person name="Broomall S.M."/>
            <person name="Chain P.S."/>
            <person name="Chertkov O."/>
            <person name="Coyne S.R."/>
            <person name="Daligault H.E."/>
            <person name="Davenport K.W."/>
            <person name="Erkkila T."/>
            <person name="Frey K.G."/>
            <person name="Gibbons H.S."/>
            <person name="Gu W."/>
            <person name="Jaissle J."/>
            <person name="Johnson S.L."/>
            <person name="Koroleva G.I."/>
            <person name="Ladner J.T."/>
            <person name="Lo C.-C."/>
            <person name="Minogue T.D."/>
            <person name="Munk C."/>
            <person name="Palacios G.F."/>
            <person name="Redden C.L."/>
            <person name="Rosenzweig C.N."/>
            <person name="Scholz M.B."/>
            <person name="Teshima H."/>
            <person name="Xu Y."/>
        </authorList>
    </citation>
    <scope>NUCLEOTIDE SEQUENCE [LARGE SCALE GENOMIC DNA]</scope>
    <source>
        <strain evidence="1 2">DDS 22E-1</strain>
    </source>
</reference>
<proteinExistence type="predicted"/>
<evidence type="ECO:0000313" key="2">
    <source>
        <dbReference type="Proteomes" id="UP000029413"/>
    </source>
</evidence>
<name>A0AAN0RU95_9BURK</name>